<evidence type="ECO:0000256" key="5">
    <source>
        <dbReference type="PROSITE-ProRule" id="PRU00339"/>
    </source>
</evidence>
<keyword evidence="8" id="KW-1185">Reference proteome</keyword>
<evidence type="ECO:0000313" key="7">
    <source>
        <dbReference type="EMBL" id="RXM30324.1"/>
    </source>
</evidence>
<dbReference type="SMART" id="SM00028">
    <property type="entry name" value="TPR"/>
    <property type="match status" value="4"/>
</dbReference>
<dbReference type="PANTHER" id="PTHR16193">
    <property type="entry name" value="TETRATRICOPEPTIDE REPEAT PROTEIN 27"/>
    <property type="match status" value="1"/>
</dbReference>
<dbReference type="Pfam" id="PF13432">
    <property type="entry name" value="TPR_16"/>
    <property type="match status" value="1"/>
</dbReference>
<dbReference type="PANTHER" id="PTHR16193:SF0">
    <property type="entry name" value="TETRATRICOPEPTIDE REPEAT PROTEIN 27"/>
    <property type="match status" value="1"/>
</dbReference>
<dbReference type="Proteomes" id="UP000289886">
    <property type="component" value="Unassembled WGS sequence"/>
</dbReference>
<dbReference type="SUPFAM" id="SSF48452">
    <property type="entry name" value="TPR-like"/>
    <property type="match status" value="2"/>
</dbReference>
<feature type="repeat" description="TPR" evidence="5">
    <location>
        <begin position="316"/>
        <end position="349"/>
    </location>
</feature>
<evidence type="ECO:0000313" key="8">
    <source>
        <dbReference type="Proteomes" id="UP000289886"/>
    </source>
</evidence>
<protein>
    <recommendedName>
        <fullName evidence="4">Tetratricopeptide repeat protein 27</fullName>
    </recommendedName>
</protein>
<comment type="similarity">
    <text evidence="3">Belongs to the TTC27 family.</text>
</comment>
<feature type="compositionally biased region" description="Basic and acidic residues" evidence="6">
    <location>
        <begin position="102"/>
        <end position="113"/>
    </location>
</feature>
<accession>A0A444U583</accession>
<dbReference type="Gene3D" id="1.25.40.10">
    <property type="entry name" value="Tetratricopeptide repeat domain"/>
    <property type="match status" value="1"/>
</dbReference>
<evidence type="ECO:0000256" key="6">
    <source>
        <dbReference type="SAM" id="MobiDB-lite"/>
    </source>
</evidence>
<proteinExistence type="inferred from homology"/>
<organism evidence="7 8">
    <name type="scientific">Acipenser ruthenus</name>
    <name type="common">Sterlet sturgeon</name>
    <dbReference type="NCBI Taxonomy" id="7906"/>
    <lineage>
        <taxon>Eukaryota</taxon>
        <taxon>Metazoa</taxon>
        <taxon>Chordata</taxon>
        <taxon>Craniata</taxon>
        <taxon>Vertebrata</taxon>
        <taxon>Euteleostomi</taxon>
        <taxon>Actinopterygii</taxon>
        <taxon>Chondrostei</taxon>
        <taxon>Acipenseriformes</taxon>
        <taxon>Acipenseridae</taxon>
        <taxon>Acipenser</taxon>
    </lineage>
</organism>
<dbReference type="InterPro" id="IPR044244">
    <property type="entry name" value="TTC27/Emw1"/>
</dbReference>
<dbReference type="EMBL" id="SCEB01215294">
    <property type="protein sequence ID" value="RXM30324.1"/>
    <property type="molecule type" value="Genomic_DNA"/>
</dbReference>
<feature type="repeat" description="TPR" evidence="5">
    <location>
        <begin position="282"/>
        <end position="315"/>
    </location>
</feature>
<comment type="caution">
    <text evidence="7">The sequence shown here is derived from an EMBL/GenBank/DDBJ whole genome shotgun (WGS) entry which is preliminary data.</text>
</comment>
<name>A0A444U583_ACIRT</name>
<dbReference type="AlphaFoldDB" id="A0A444U583"/>
<dbReference type="InterPro" id="IPR011990">
    <property type="entry name" value="TPR-like_helical_dom_sf"/>
</dbReference>
<evidence type="ECO:0000256" key="4">
    <source>
        <dbReference type="ARBA" id="ARBA00024124"/>
    </source>
</evidence>
<dbReference type="PROSITE" id="PS50005">
    <property type="entry name" value="TPR"/>
    <property type="match status" value="2"/>
</dbReference>
<evidence type="ECO:0000256" key="2">
    <source>
        <dbReference type="ARBA" id="ARBA00022803"/>
    </source>
</evidence>
<sequence>MDDVLLNMDIGLKCRVMFLEARELTNEEQLPLRAFSKQWQKKRSFLHPEQYNKGHKNYKDTAMWDNMWQSIFSEIDIAVLALPAKVLVRRSDEPDAQDEAGEEKLASSGESHDANTGTHSYQCLVLHSVSRKTLVDHFEDKGTPVLDRLKIFYCCPVPPHWAIQRQLASLLIDLGCTSSALQVFESLEMWEDVVICYERTGQHGKAEDILRRELEKKETPTLYCLLGDVLRDHQYYDKAWELSRHRSARSQRSKGLLHLRNKEFQQCIDCFERSVMVNTMQLGVWFSLGCAYMALEGYEGAAKAFQRCVGLEPDNAEAWNNLSTAYIRLKQKTKAFRTLQEAIKCNYEHWQIWENYIVTCTDVGEFAEAIKAYHRIMDMKDKYKDVEILKILVRAVVEGLENSRGGQASALKGKLQELFGRVTSKTTSDGEIWRQYAKLYGDGKSEKLEDNEKALQFLAKAHRCETQANGWEKNIDSFKVVMKGAIELAHVSISCSKSKSNPQEAVQMLSSARLNLRSLSSKAKQMYMDVATGEIHSDLADDVRTLENLVIELQEMTSQLRNQ</sequence>
<keyword evidence="2 5" id="KW-0802">TPR repeat</keyword>
<feature type="region of interest" description="Disordered" evidence="6">
    <location>
        <begin position="93"/>
        <end position="116"/>
    </location>
</feature>
<evidence type="ECO:0000256" key="3">
    <source>
        <dbReference type="ARBA" id="ARBA00024020"/>
    </source>
</evidence>
<keyword evidence="1" id="KW-0677">Repeat</keyword>
<evidence type="ECO:0000256" key="1">
    <source>
        <dbReference type="ARBA" id="ARBA00022737"/>
    </source>
</evidence>
<reference evidence="7 8" key="1">
    <citation type="submission" date="2019-01" db="EMBL/GenBank/DDBJ databases">
        <title>Draft Genome and Complete Hox-Cluster Characterization of the Sterlet Sturgeon (Acipenser ruthenus).</title>
        <authorList>
            <person name="Wei Q."/>
        </authorList>
    </citation>
    <scope>NUCLEOTIDE SEQUENCE [LARGE SCALE GENOMIC DNA]</scope>
    <source>
        <strain evidence="7">WHYD16114868_AA</strain>
        <tissue evidence="7">Blood</tissue>
    </source>
</reference>
<dbReference type="InterPro" id="IPR019734">
    <property type="entry name" value="TPR_rpt"/>
</dbReference>
<gene>
    <name evidence="7" type="ORF">EOD39_8005</name>
</gene>